<evidence type="ECO:0000256" key="1">
    <source>
        <dbReference type="SAM" id="MobiDB-lite"/>
    </source>
</evidence>
<accession>A0ABP9NUV6</accession>
<keyword evidence="2" id="KW-0732">Signal</keyword>
<gene>
    <name evidence="3" type="ORF">GCM10023320_47670</name>
</gene>
<reference evidence="4" key="1">
    <citation type="journal article" date="2019" name="Int. J. Syst. Evol. Microbiol.">
        <title>The Global Catalogue of Microorganisms (GCM) 10K type strain sequencing project: providing services to taxonomists for standard genome sequencing and annotation.</title>
        <authorList>
            <consortium name="The Broad Institute Genomics Platform"/>
            <consortium name="The Broad Institute Genome Sequencing Center for Infectious Disease"/>
            <person name="Wu L."/>
            <person name="Ma J."/>
        </authorList>
    </citation>
    <scope>NUCLEOTIDE SEQUENCE [LARGE SCALE GENOMIC DNA]</scope>
    <source>
        <strain evidence="4">JCM 18302</strain>
    </source>
</reference>
<sequence>MRAAGIAAGSAVVAAGLFLGSGTAMAAPVTTAPVAATATSGGGTGGDACAQLPASMQDLLCPSADAEDQGSSDSGSGDGGGAAAGGTGGGSASSAPTGGTAGTAATPAAPGSGAAAPGGPVSNFLTWLAGLFQYIGL</sequence>
<organism evidence="3 4">
    <name type="scientific">Pseudonocardia adelaidensis</name>
    <dbReference type="NCBI Taxonomy" id="648754"/>
    <lineage>
        <taxon>Bacteria</taxon>
        <taxon>Bacillati</taxon>
        <taxon>Actinomycetota</taxon>
        <taxon>Actinomycetes</taxon>
        <taxon>Pseudonocardiales</taxon>
        <taxon>Pseudonocardiaceae</taxon>
        <taxon>Pseudonocardia</taxon>
    </lineage>
</organism>
<feature type="compositionally biased region" description="Gly residues" evidence="1">
    <location>
        <begin position="76"/>
        <end position="91"/>
    </location>
</feature>
<comment type="caution">
    <text evidence="3">The sequence shown here is derived from an EMBL/GenBank/DDBJ whole genome shotgun (WGS) entry which is preliminary data.</text>
</comment>
<dbReference type="EMBL" id="BAABJO010000018">
    <property type="protein sequence ID" value="GAA5128539.1"/>
    <property type="molecule type" value="Genomic_DNA"/>
</dbReference>
<dbReference type="Proteomes" id="UP001500804">
    <property type="component" value="Unassembled WGS sequence"/>
</dbReference>
<evidence type="ECO:0000313" key="4">
    <source>
        <dbReference type="Proteomes" id="UP001500804"/>
    </source>
</evidence>
<feature type="signal peptide" evidence="2">
    <location>
        <begin position="1"/>
        <end position="26"/>
    </location>
</feature>
<keyword evidence="4" id="KW-1185">Reference proteome</keyword>
<evidence type="ECO:0000256" key="2">
    <source>
        <dbReference type="SAM" id="SignalP"/>
    </source>
</evidence>
<feature type="region of interest" description="Disordered" evidence="1">
    <location>
        <begin position="60"/>
        <end position="117"/>
    </location>
</feature>
<feature type="chain" id="PRO_5045282833" evidence="2">
    <location>
        <begin position="27"/>
        <end position="137"/>
    </location>
</feature>
<name>A0ABP9NUV6_9PSEU</name>
<proteinExistence type="predicted"/>
<feature type="compositionally biased region" description="Low complexity" evidence="1">
    <location>
        <begin position="92"/>
        <end position="117"/>
    </location>
</feature>
<evidence type="ECO:0000313" key="3">
    <source>
        <dbReference type="EMBL" id="GAA5128539.1"/>
    </source>
</evidence>
<protein>
    <submittedName>
        <fullName evidence="3">Uncharacterized protein</fullName>
    </submittedName>
</protein>